<dbReference type="OrthoDB" id="265992at2"/>
<comment type="similarity">
    <text evidence="2">Belongs to the acyltransferase 3 family.</text>
</comment>
<feature type="transmembrane region" description="Helical" evidence="7">
    <location>
        <begin position="174"/>
        <end position="192"/>
    </location>
</feature>
<gene>
    <name evidence="9" type="ORF">GL279_10195</name>
</gene>
<keyword evidence="5 7" id="KW-1133">Transmembrane helix</keyword>
<dbReference type="GO" id="GO:0005886">
    <property type="term" value="C:plasma membrane"/>
    <property type="evidence" value="ECO:0007669"/>
    <property type="project" value="UniProtKB-SubCell"/>
</dbReference>
<feature type="transmembrane region" description="Helical" evidence="7">
    <location>
        <begin position="261"/>
        <end position="282"/>
    </location>
</feature>
<organism evidence="9 10">
    <name type="scientific">Paracoccus limosus</name>
    <dbReference type="NCBI Taxonomy" id="913252"/>
    <lineage>
        <taxon>Bacteria</taxon>
        <taxon>Pseudomonadati</taxon>
        <taxon>Pseudomonadota</taxon>
        <taxon>Alphaproteobacteria</taxon>
        <taxon>Rhodobacterales</taxon>
        <taxon>Paracoccaceae</taxon>
        <taxon>Paracoccus</taxon>
    </lineage>
</organism>
<dbReference type="EMBL" id="WMIF01000012">
    <property type="protein sequence ID" value="MTH34970.1"/>
    <property type="molecule type" value="Genomic_DNA"/>
</dbReference>
<protein>
    <submittedName>
        <fullName evidence="9">Acyltransferase family protein</fullName>
    </submittedName>
</protein>
<comment type="subcellular location">
    <subcellularLocation>
        <location evidence="1">Cell membrane</location>
        <topology evidence="1">Multi-pass membrane protein</topology>
    </subcellularLocation>
</comment>
<name>A0A844H6A8_9RHOB</name>
<evidence type="ECO:0000256" key="2">
    <source>
        <dbReference type="ARBA" id="ARBA00007400"/>
    </source>
</evidence>
<keyword evidence="10" id="KW-1185">Reference proteome</keyword>
<evidence type="ECO:0000259" key="8">
    <source>
        <dbReference type="Pfam" id="PF01757"/>
    </source>
</evidence>
<evidence type="ECO:0000256" key="4">
    <source>
        <dbReference type="ARBA" id="ARBA00022692"/>
    </source>
</evidence>
<dbReference type="Pfam" id="PF01757">
    <property type="entry name" value="Acyl_transf_3"/>
    <property type="match status" value="1"/>
</dbReference>
<dbReference type="PANTHER" id="PTHR40074:SF2">
    <property type="entry name" value="O-ACETYLTRANSFERASE WECH"/>
    <property type="match status" value="1"/>
</dbReference>
<dbReference type="InterPro" id="IPR002656">
    <property type="entry name" value="Acyl_transf_3_dom"/>
</dbReference>
<feature type="transmembrane region" description="Helical" evidence="7">
    <location>
        <begin position="12"/>
        <end position="28"/>
    </location>
</feature>
<evidence type="ECO:0000256" key="3">
    <source>
        <dbReference type="ARBA" id="ARBA00022475"/>
    </source>
</evidence>
<accession>A0A844H6A8</accession>
<feature type="transmembrane region" description="Helical" evidence="7">
    <location>
        <begin position="34"/>
        <end position="57"/>
    </location>
</feature>
<dbReference type="Proteomes" id="UP000442533">
    <property type="component" value="Unassembled WGS sequence"/>
</dbReference>
<keyword evidence="9" id="KW-0012">Acyltransferase</keyword>
<evidence type="ECO:0000256" key="7">
    <source>
        <dbReference type="SAM" id="Phobius"/>
    </source>
</evidence>
<evidence type="ECO:0000256" key="5">
    <source>
        <dbReference type="ARBA" id="ARBA00022989"/>
    </source>
</evidence>
<feature type="transmembrane region" description="Helical" evidence="7">
    <location>
        <begin position="136"/>
        <end position="154"/>
    </location>
</feature>
<feature type="transmembrane region" description="Helical" evidence="7">
    <location>
        <begin position="234"/>
        <end position="254"/>
    </location>
</feature>
<dbReference type="GO" id="GO:0009246">
    <property type="term" value="P:enterobacterial common antigen biosynthetic process"/>
    <property type="evidence" value="ECO:0007669"/>
    <property type="project" value="TreeGrafter"/>
</dbReference>
<reference evidence="9 10" key="1">
    <citation type="submission" date="2019-11" db="EMBL/GenBank/DDBJ databases">
        <authorList>
            <person name="Dong K."/>
        </authorList>
    </citation>
    <scope>NUCLEOTIDE SEQUENCE [LARGE SCALE GENOMIC DNA]</scope>
    <source>
        <strain evidence="9 10">JCM 17370</strain>
    </source>
</reference>
<sequence>MKRIHSLDYLKTVFAVLVVFAHTNWMQANMSPRVFVVGNGLLRMLVPLFCVIAGYFLFHAVQRGKTRKWLLRVLMLYVFWMALYYPHWRGQVTGLRSLGTTLFWGYLHLWFLSGLLLAGLALTGLLALGRRLAPGWEIWFVILPATLCALVGVTLEYLDLSGLASVSAQRYRNGLFLCFPFLVIGFMLSRQMAGGNPIAGRRRLLAVAALGLGLLCLEAWLVQSWRGTGVMIEIPVMTYLAVPAVFLLVLGVDAPPQAVDLGLISASIYFLHIWAFELGYLLGFDTRWELLLIGVSVPTLIALLYGALVPRSRRLMRRGGAARRAEAAQPPVEPAS</sequence>
<feature type="transmembrane region" description="Helical" evidence="7">
    <location>
        <begin position="204"/>
        <end position="222"/>
    </location>
</feature>
<dbReference type="AlphaFoldDB" id="A0A844H6A8"/>
<evidence type="ECO:0000313" key="10">
    <source>
        <dbReference type="Proteomes" id="UP000442533"/>
    </source>
</evidence>
<dbReference type="GO" id="GO:0016413">
    <property type="term" value="F:O-acetyltransferase activity"/>
    <property type="evidence" value="ECO:0007669"/>
    <property type="project" value="TreeGrafter"/>
</dbReference>
<keyword evidence="6 7" id="KW-0472">Membrane</keyword>
<dbReference type="RefSeq" id="WP_155064524.1">
    <property type="nucleotide sequence ID" value="NZ_WMIF01000012.1"/>
</dbReference>
<evidence type="ECO:0000313" key="9">
    <source>
        <dbReference type="EMBL" id="MTH34970.1"/>
    </source>
</evidence>
<keyword evidence="4 7" id="KW-0812">Transmembrane</keyword>
<feature type="domain" description="Acyltransferase 3" evidence="8">
    <location>
        <begin position="4"/>
        <end position="304"/>
    </location>
</feature>
<dbReference type="PANTHER" id="PTHR40074">
    <property type="entry name" value="O-ACETYLTRANSFERASE WECH"/>
    <property type="match status" value="1"/>
</dbReference>
<feature type="transmembrane region" description="Helical" evidence="7">
    <location>
        <begin position="288"/>
        <end position="308"/>
    </location>
</feature>
<feature type="transmembrane region" description="Helical" evidence="7">
    <location>
        <begin position="69"/>
        <end position="87"/>
    </location>
</feature>
<proteinExistence type="inferred from homology"/>
<evidence type="ECO:0000256" key="6">
    <source>
        <dbReference type="ARBA" id="ARBA00023136"/>
    </source>
</evidence>
<evidence type="ECO:0000256" key="1">
    <source>
        <dbReference type="ARBA" id="ARBA00004651"/>
    </source>
</evidence>
<keyword evidence="9" id="KW-0808">Transferase</keyword>
<feature type="transmembrane region" description="Helical" evidence="7">
    <location>
        <begin position="107"/>
        <end position="129"/>
    </location>
</feature>
<keyword evidence="3" id="KW-1003">Cell membrane</keyword>
<comment type="caution">
    <text evidence="9">The sequence shown here is derived from an EMBL/GenBank/DDBJ whole genome shotgun (WGS) entry which is preliminary data.</text>
</comment>